<feature type="transmembrane region" description="Helical" evidence="1">
    <location>
        <begin position="12"/>
        <end position="32"/>
    </location>
</feature>
<evidence type="ECO:0000256" key="1">
    <source>
        <dbReference type="SAM" id="Phobius"/>
    </source>
</evidence>
<keyword evidence="1" id="KW-0472">Membrane</keyword>
<dbReference type="Proteomes" id="UP000663881">
    <property type="component" value="Unassembled WGS sequence"/>
</dbReference>
<dbReference type="AlphaFoldDB" id="A0A815NF40"/>
<protein>
    <submittedName>
        <fullName evidence="2">Uncharacterized protein</fullName>
    </submittedName>
</protein>
<name>A0A815NF40_9BILA</name>
<comment type="caution">
    <text evidence="2">The sequence shown here is derived from an EMBL/GenBank/DDBJ whole genome shotgun (WGS) entry which is preliminary data.</text>
</comment>
<proteinExistence type="predicted"/>
<dbReference type="EMBL" id="CAJOAY010006475">
    <property type="protein sequence ID" value="CAF4141477.1"/>
    <property type="molecule type" value="Genomic_DNA"/>
</dbReference>
<keyword evidence="1" id="KW-0812">Transmembrane</keyword>
<gene>
    <name evidence="3" type="ORF">OKA104_LOCUS37775</name>
    <name evidence="2" type="ORF">VCS650_LOCUS38425</name>
</gene>
<sequence>MGFLGFVGNGIVSAYKGCFSIVGGWIPATYAVHKTDVNFFLKALCYLAIFIVNYFALFGIYWIIGYTYQNIVSAISFGSNPAWASIVGLIAMVMLAILALQAIFHCVRPINLLPFVILSLCGQEQAAGKYLDRTMNTNQLAIAN</sequence>
<dbReference type="EMBL" id="CAJNON010001142">
    <property type="protein sequence ID" value="CAF1433040.1"/>
    <property type="molecule type" value="Genomic_DNA"/>
</dbReference>
<accession>A0A815NF40</accession>
<organism evidence="2 4">
    <name type="scientific">Adineta steineri</name>
    <dbReference type="NCBI Taxonomy" id="433720"/>
    <lineage>
        <taxon>Eukaryota</taxon>
        <taxon>Metazoa</taxon>
        <taxon>Spiralia</taxon>
        <taxon>Gnathifera</taxon>
        <taxon>Rotifera</taxon>
        <taxon>Eurotatoria</taxon>
        <taxon>Bdelloidea</taxon>
        <taxon>Adinetida</taxon>
        <taxon>Adinetidae</taxon>
        <taxon>Adineta</taxon>
    </lineage>
</organism>
<reference evidence="2" key="1">
    <citation type="submission" date="2021-02" db="EMBL/GenBank/DDBJ databases">
        <authorList>
            <person name="Nowell W R."/>
        </authorList>
    </citation>
    <scope>NUCLEOTIDE SEQUENCE</scope>
</reference>
<feature type="transmembrane region" description="Helical" evidence="1">
    <location>
        <begin position="44"/>
        <end position="64"/>
    </location>
</feature>
<dbReference type="Proteomes" id="UP000663891">
    <property type="component" value="Unassembled WGS sequence"/>
</dbReference>
<evidence type="ECO:0000313" key="4">
    <source>
        <dbReference type="Proteomes" id="UP000663891"/>
    </source>
</evidence>
<feature type="transmembrane region" description="Helical" evidence="1">
    <location>
        <begin position="84"/>
        <end position="104"/>
    </location>
</feature>
<evidence type="ECO:0000313" key="2">
    <source>
        <dbReference type="EMBL" id="CAF1433040.1"/>
    </source>
</evidence>
<keyword evidence="1" id="KW-1133">Transmembrane helix</keyword>
<evidence type="ECO:0000313" key="3">
    <source>
        <dbReference type="EMBL" id="CAF4141477.1"/>
    </source>
</evidence>